<dbReference type="InterPro" id="IPR002602">
    <property type="entry name" value="DB"/>
</dbReference>
<evidence type="ECO:0000259" key="5">
    <source>
        <dbReference type="PROSITE" id="PS50853"/>
    </source>
</evidence>
<sequence>MVQLLIVLLYCIVLRCETKELHLTTSDEGYMTVIQGFAARLECMLNTCVRHASTVIWLKDDVPIFNSTKFLDSSGVDANSVLLQHNIETDKDKECTGSCSDTDTCSDGSHCVDNKCCQCASEDFTLVLKNLTFEDAGRYRCQISNQPQQLEFQLEVLVNVVQKKEFHRYVRQCVSQETCTSIISTQQVAKRTIIKISYHVLQKVVTEVMYSAVKHNWCLHFATIFVPEISKCYANLIDYAYIIFRKYLNVIIARTVMPFPEHPQDLTVNAIRSDELRVCWRPPQPQTSNKHLGIDHYTVYYKQIPSFPFLGGDDGIPLLSGDYEESIPGGVAEDDVASDITPSDVGSLKRGKRQTWLFVTHDSSTNDSTVREFKFDEVNTTDTCVTLKDLRSATRYIVYVTASNEYGMSVPSSRALAATNAIVTPTNSTLPQIEQCCSSNGVSPYCASKMCDVRTIPNALETIAISTSCRTEWSKVSPCLADGRNHTDCCIKKGVQHDCLKICGGVAEPLTMHSLLCLNLDIAAIYQCLRQGYDTRPSPPQNVTVTTVTESSAEVEWTEPAVNAHLVVSYSLFLRKDDRSPNVIEVHNVTSPHTEYGLIPDTEYTVYLQSHGTTGDSLMSTAQIFFTHPLVPSFCPHGEPLYDPNGHRYYCGAGIRDCPPNYDCVVAGTSETDTFCCSKPLKINLAKDCCQQRGVPANCLSMCSNSTPLSLECSEYGDIWVQCTSEGHDHTRCCAESGIPDECISACRHPFTLERGCIEYTPLLSKCYSWLATNLPSAVANLEVTSRNSSSVIFSWDIPLQRPSDVYQVTLEKSTSVFRQINVTTNSARIDDLQPSTNYTAFVTGFNKFGSSPPSFKISFETLPDNEQNDRPVPPFGLHIVWNHGRRINITWNWSSVRYNGQRITDPVTYTVNYVSTGNASVWNSVKTQNMWYVMENLTMNSLYEVYVYVSDGNLQSRSSSVVTVLAAPDEYSLPEPQITITPANANRTYRVNEQIAVKCTVHSDRVLNLDLLIGKTLIHSEPSKMTVETFLNVAENNNLITCTVMDTDGRQNLGPIVNMVTEQIYAYDDLSAEIQCIVQGYPEPMLEWHYRKSPNTIRTERLNDPVLVKTTALNQYVHTLLIKNVTGRNGIYSCKAIGADGTEITKSAELNIAKAALPLTPRFILQCCVEAKISEKCLRVCSVNPEIDGDCSAFSEDLLRCANDGRDHRTCCMRTRIPSDCLSMCSGNKVSNNALCSIFASRAVACMIRGHERAPSPPTLLRYENVSPDSVKISWNETEADPYKVYAIYYRQENSNGNFTVVKTSNTEVVIDGLDPNTNYDLALVSANALGHSPFLETKIISTFGPTRSHTFISAFFFTFLVAAAASFVVYTIRTNAWLRVIQKLHRSQPLSDRDPSVAFENPGYGTEVQIRGLAHSDPTAATEWQNADLEVADNLPTEANNGMRYAKLNSS</sequence>
<organism evidence="6">
    <name type="scientific">Wuchereria bancrofti</name>
    <dbReference type="NCBI Taxonomy" id="6293"/>
    <lineage>
        <taxon>Eukaryota</taxon>
        <taxon>Metazoa</taxon>
        <taxon>Ecdysozoa</taxon>
        <taxon>Nematoda</taxon>
        <taxon>Chromadorea</taxon>
        <taxon>Rhabditida</taxon>
        <taxon>Spirurina</taxon>
        <taxon>Spiruromorpha</taxon>
        <taxon>Filarioidea</taxon>
        <taxon>Onchocercidae</taxon>
        <taxon>Wuchereria</taxon>
    </lineage>
</organism>
<dbReference type="Gene3D" id="2.60.40.10">
    <property type="entry name" value="Immunoglobulins"/>
    <property type="match status" value="7"/>
</dbReference>
<feature type="domain" description="Ig-like" evidence="4">
    <location>
        <begin position="19"/>
        <end position="153"/>
    </location>
</feature>
<keyword evidence="2" id="KW-0812">Transmembrane</keyword>
<keyword evidence="1" id="KW-0677">Repeat</keyword>
<keyword evidence="2" id="KW-0472">Membrane</keyword>
<dbReference type="SMART" id="SM00060">
    <property type="entry name" value="FN3"/>
    <property type="match status" value="5"/>
</dbReference>
<dbReference type="Pfam" id="PF01682">
    <property type="entry name" value="DB"/>
    <property type="match status" value="3"/>
</dbReference>
<evidence type="ECO:0000313" key="6">
    <source>
        <dbReference type="WBParaSite" id="maker-PairedContig_1198-snap-gene-2.16-mRNA-1"/>
    </source>
</evidence>
<feature type="transmembrane region" description="Helical" evidence="2">
    <location>
        <begin position="1353"/>
        <end position="1374"/>
    </location>
</feature>
<name>A0A1I8EA32_WUCBA</name>
<dbReference type="PROSITE" id="PS50835">
    <property type="entry name" value="IG_LIKE"/>
    <property type="match status" value="2"/>
</dbReference>
<dbReference type="InterPro" id="IPR050713">
    <property type="entry name" value="RTP_Phos/Ushers"/>
</dbReference>
<dbReference type="SUPFAM" id="SSF48726">
    <property type="entry name" value="Immunoglobulin"/>
    <property type="match status" value="2"/>
</dbReference>
<keyword evidence="2" id="KW-1133">Transmembrane helix</keyword>
<accession>A0A1I8EA32</accession>
<dbReference type="PANTHER" id="PTHR46957">
    <property type="entry name" value="CYTOKINE RECEPTOR"/>
    <property type="match status" value="1"/>
</dbReference>
<evidence type="ECO:0000256" key="1">
    <source>
        <dbReference type="ARBA" id="ARBA00022737"/>
    </source>
</evidence>
<dbReference type="InterPro" id="IPR013783">
    <property type="entry name" value="Ig-like_fold"/>
</dbReference>
<dbReference type="SUPFAM" id="SSF49265">
    <property type="entry name" value="Fibronectin type III"/>
    <property type="match status" value="3"/>
</dbReference>
<feature type="domain" description="Fibronectin type-III" evidence="5">
    <location>
        <begin position="1258"/>
        <end position="1347"/>
    </location>
</feature>
<feature type="domain" description="Fibronectin type-III" evidence="5">
    <location>
        <begin position="778"/>
        <end position="865"/>
    </location>
</feature>
<dbReference type="InterPro" id="IPR007110">
    <property type="entry name" value="Ig-like_dom"/>
</dbReference>
<feature type="domain" description="Ig-like" evidence="4">
    <location>
        <begin position="1056"/>
        <end position="1152"/>
    </location>
</feature>
<dbReference type="GO" id="GO:0016020">
    <property type="term" value="C:membrane"/>
    <property type="evidence" value="ECO:0007669"/>
    <property type="project" value="UniProtKB-SubCell"/>
</dbReference>
<protein>
    <submittedName>
        <fullName evidence="6">Uncharacterized protein</fullName>
    </submittedName>
</protein>
<feature type="signal peptide" evidence="3">
    <location>
        <begin position="1"/>
        <end position="18"/>
    </location>
</feature>
<feature type="domain" description="Fibronectin type-III" evidence="5">
    <location>
        <begin position="539"/>
        <end position="630"/>
    </location>
</feature>
<keyword evidence="3" id="KW-0732">Signal</keyword>
<dbReference type="InterPro" id="IPR036116">
    <property type="entry name" value="FN3_sf"/>
</dbReference>
<feature type="domain" description="Fibronectin type-III" evidence="5">
    <location>
        <begin position="874"/>
        <end position="970"/>
    </location>
</feature>
<dbReference type="PROSITE" id="PS50853">
    <property type="entry name" value="FN3"/>
    <property type="match status" value="4"/>
</dbReference>
<evidence type="ECO:0000256" key="3">
    <source>
        <dbReference type="SAM" id="SignalP"/>
    </source>
</evidence>
<dbReference type="InterPro" id="IPR003961">
    <property type="entry name" value="FN3_dom"/>
</dbReference>
<feature type="chain" id="PRO_5009318061" evidence="3">
    <location>
        <begin position="19"/>
        <end position="1453"/>
    </location>
</feature>
<proteinExistence type="predicted"/>
<dbReference type="Pfam" id="PF07679">
    <property type="entry name" value="I-set"/>
    <property type="match status" value="1"/>
</dbReference>
<dbReference type="InterPro" id="IPR036179">
    <property type="entry name" value="Ig-like_dom_sf"/>
</dbReference>
<dbReference type="CDD" id="cd00063">
    <property type="entry name" value="FN3"/>
    <property type="match status" value="5"/>
</dbReference>
<reference evidence="6" key="1">
    <citation type="submission" date="2016-11" db="UniProtKB">
        <authorList>
            <consortium name="WormBaseParasite"/>
        </authorList>
    </citation>
    <scope>IDENTIFICATION</scope>
    <source>
        <strain evidence="6">pt0022</strain>
    </source>
</reference>
<dbReference type="SMART" id="SM00409">
    <property type="entry name" value="IG"/>
    <property type="match status" value="2"/>
</dbReference>
<evidence type="ECO:0000259" key="4">
    <source>
        <dbReference type="PROSITE" id="PS50835"/>
    </source>
</evidence>
<dbReference type="PANTHER" id="PTHR46957:SF3">
    <property type="entry name" value="CYTOKINE RECEPTOR"/>
    <property type="match status" value="1"/>
</dbReference>
<dbReference type="InterPro" id="IPR013098">
    <property type="entry name" value="Ig_I-set"/>
</dbReference>
<evidence type="ECO:0000256" key="2">
    <source>
        <dbReference type="SAM" id="Phobius"/>
    </source>
</evidence>
<dbReference type="STRING" id="6293.A0A1I8EA32"/>
<dbReference type="WBParaSite" id="maker-PairedContig_1198-snap-gene-2.16-mRNA-1">
    <property type="protein sequence ID" value="maker-PairedContig_1198-snap-gene-2.16-mRNA-1"/>
    <property type="gene ID" value="maker-PairedContig_1198-snap-gene-2.16"/>
</dbReference>
<dbReference type="InterPro" id="IPR003599">
    <property type="entry name" value="Ig_sub"/>
</dbReference>
<dbReference type="Pfam" id="PF00041">
    <property type="entry name" value="fn3"/>
    <property type="match status" value="3"/>
</dbReference>